<protein>
    <submittedName>
        <fullName evidence="2">Uncharacterized protein</fullName>
    </submittedName>
</protein>
<dbReference type="PANTHER" id="PTHR32134:SF92">
    <property type="entry name" value="FNIP REPEAT-CONTAINING PROTEIN"/>
    <property type="match status" value="1"/>
</dbReference>
<dbReference type="Gene3D" id="3.80.10.10">
    <property type="entry name" value="Ribonuclease Inhibitor"/>
    <property type="match status" value="1"/>
</dbReference>
<keyword evidence="1" id="KW-0677">Repeat</keyword>
<dbReference type="InterPro" id="IPR051251">
    <property type="entry name" value="STK_FNIP-Repeat"/>
</dbReference>
<name>A0A3G4ZZL6_9VIRU</name>
<proteinExistence type="predicted"/>
<organism evidence="2">
    <name type="scientific">Gaeavirus sp</name>
    <dbReference type="NCBI Taxonomy" id="2487767"/>
    <lineage>
        <taxon>Viruses</taxon>
        <taxon>Varidnaviria</taxon>
        <taxon>Bamfordvirae</taxon>
        <taxon>Nucleocytoviricota</taxon>
        <taxon>Megaviricetes</taxon>
        <taxon>Imitervirales</taxon>
        <taxon>Mimiviridae</taxon>
        <taxon>Klosneuvirinae</taxon>
    </lineage>
</organism>
<dbReference type="EMBL" id="MK072233">
    <property type="protein sequence ID" value="AYV80342.1"/>
    <property type="molecule type" value="Genomic_DNA"/>
</dbReference>
<dbReference type="InterPro" id="IPR008615">
    <property type="entry name" value="FNIP"/>
</dbReference>
<dbReference type="PANTHER" id="PTHR32134">
    <property type="entry name" value="FNIP REPEAT-CONTAINING PROTEIN"/>
    <property type="match status" value="1"/>
</dbReference>
<sequence>MTHIEDTYNYDRQYDINISEIHLDHRINPTVIRMYIGFYVPPMKYILQHMDSKPLICFGSCEGIDFTKYDFTNYIEEIYTDRSIECTLVDFTCFKNLLLFSSSYEPSISITSLMLPSSLRTLHINGNQSLIGMNLPINLQEISFSYNFDEHLLANIKFPVNLRHINFGIINKFINIVFPEEIEHITIYAKVIERKLIPFPPTLKKLTIHNSSVSLNDLPNSIEELNIMSVEQDVTNLPPSLQKIIVRRMPDDKIIKIRIETSKKF</sequence>
<dbReference type="InterPro" id="IPR032675">
    <property type="entry name" value="LRR_dom_sf"/>
</dbReference>
<reference evidence="2" key="1">
    <citation type="submission" date="2018-10" db="EMBL/GenBank/DDBJ databases">
        <title>Hidden diversity of soil giant viruses.</title>
        <authorList>
            <person name="Schulz F."/>
            <person name="Alteio L."/>
            <person name="Goudeau D."/>
            <person name="Ryan E.M."/>
            <person name="Malmstrom R.R."/>
            <person name="Blanchard J."/>
            <person name="Woyke T."/>
        </authorList>
    </citation>
    <scope>NUCLEOTIDE SEQUENCE</scope>
    <source>
        <strain evidence="2">GAV1</strain>
    </source>
</reference>
<evidence type="ECO:0000313" key="2">
    <source>
        <dbReference type="EMBL" id="AYV80342.1"/>
    </source>
</evidence>
<evidence type="ECO:0000256" key="1">
    <source>
        <dbReference type="ARBA" id="ARBA00022737"/>
    </source>
</evidence>
<dbReference type="Pfam" id="PF05725">
    <property type="entry name" value="FNIP"/>
    <property type="match status" value="1"/>
</dbReference>
<gene>
    <name evidence="2" type="ORF">Gaeavirus35_2</name>
</gene>
<dbReference type="SUPFAM" id="SSF52047">
    <property type="entry name" value="RNI-like"/>
    <property type="match status" value="1"/>
</dbReference>
<accession>A0A3G4ZZL6</accession>